<protein>
    <submittedName>
        <fullName evidence="1">Uncharacterized protein</fullName>
    </submittedName>
</protein>
<sequence>MKNAVLMIHLLPSPEKYQTKRKGKSITL</sequence>
<accession>A0A0A9G0A0</accession>
<reference evidence="1" key="2">
    <citation type="journal article" date="2015" name="Data Brief">
        <title>Shoot transcriptome of the giant reed, Arundo donax.</title>
        <authorList>
            <person name="Barrero R.A."/>
            <person name="Guerrero F.D."/>
            <person name="Moolhuijzen P."/>
            <person name="Goolsby J.A."/>
            <person name="Tidwell J."/>
            <person name="Bellgard S.E."/>
            <person name="Bellgard M.I."/>
        </authorList>
    </citation>
    <scope>NUCLEOTIDE SEQUENCE</scope>
    <source>
        <tissue evidence="1">Shoot tissue taken approximately 20 cm above the soil surface</tissue>
    </source>
</reference>
<reference evidence="1" key="1">
    <citation type="submission" date="2014-09" db="EMBL/GenBank/DDBJ databases">
        <authorList>
            <person name="Magalhaes I.L.F."/>
            <person name="Oliveira U."/>
            <person name="Santos F.R."/>
            <person name="Vidigal T.H.D.A."/>
            <person name="Brescovit A.D."/>
            <person name="Santos A.J."/>
        </authorList>
    </citation>
    <scope>NUCLEOTIDE SEQUENCE</scope>
    <source>
        <tissue evidence="1">Shoot tissue taken approximately 20 cm above the soil surface</tissue>
    </source>
</reference>
<dbReference type="AlphaFoldDB" id="A0A0A9G0A0"/>
<dbReference type="EMBL" id="GBRH01180992">
    <property type="protein sequence ID" value="JAE16904.1"/>
    <property type="molecule type" value="Transcribed_RNA"/>
</dbReference>
<name>A0A0A9G0A0_ARUDO</name>
<evidence type="ECO:0000313" key="1">
    <source>
        <dbReference type="EMBL" id="JAE16904.1"/>
    </source>
</evidence>
<organism evidence="1">
    <name type="scientific">Arundo donax</name>
    <name type="common">Giant reed</name>
    <name type="synonym">Donax arundinaceus</name>
    <dbReference type="NCBI Taxonomy" id="35708"/>
    <lineage>
        <taxon>Eukaryota</taxon>
        <taxon>Viridiplantae</taxon>
        <taxon>Streptophyta</taxon>
        <taxon>Embryophyta</taxon>
        <taxon>Tracheophyta</taxon>
        <taxon>Spermatophyta</taxon>
        <taxon>Magnoliopsida</taxon>
        <taxon>Liliopsida</taxon>
        <taxon>Poales</taxon>
        <taxon>Poaceae</taxon>
        <taxon>PACMAD clade</taxon>
        <taxon>Arundinoideae</taxon>
        <taxon>Arundineae</taxon>
        <taxon>Arundo</taxon>
    </lineage>
</organism>
<proteinExistence type="predicted"/>